<proteinExistence type="predicted"/>
<feature type="domain" description="Helix-turn-helix" evidence="1">
    <location>
        <begin position="36"/>
        <end position="83"/>
    </location>
</feature>
<accession>A0A1V9EHH8</accession>
<dbReference type="Proteomes" id="UP000192276">
    <property type="component" value="Unassembled WGS sequence"/>
</dbReference>
<keyword evidence="3" id="KW-1185">Reference proteome</keyword>
<dbReference type="AlphaFoldDB" id="A0A1V9EHH8"/>
<reference evidence="3" key="1">
    <citation type="submission" date="2016-04" db="EMBL/GenBank/DDBJ databases">
        <authorList>
            <person name="Chen L."/>
            <person name="Zhuang W."/>
            <person name="Wang G."/>
        </authorList>
    </citation>
    <scope>NUCLEOTIDE SEQUENCE [LARGE SCALE GENOMIC DNA]</scope>
    <source>
        <strain evidence="3">208</strain>
    </source>
</reference>
<dbReference type="RefSeq" id="WP_081171687.1">
    <property type="nucleotide sequence ID" value="NZ_LWBP01000255.1"/>
</dbReference>
<evidence type="ECO:0000313" key="3">
    <source>
        <dbReference type="Proteomes" id="UP000192276"/>
    </source>
</evidence>
<name>A0A1V9EHH8_9BACT</name>
<evidence type="ECO:0000313" key="2">
    <source>
        <dbReference type="EMBL" id="OQP45414.1"/>
    </source>
</evidence>
<comment type="caution">
    <text evidence="2">The sequence shown here is derived from an EMBL/GenBank/DDBJ whole genome shotgun (WGS) entry which is preliminary data.</text>
</comment>
<dbReference type="STRING" id="550983.A4R26_32280"/>
<sequence>MKQDLQLIHQQLNYIVAELAFIKTNMQYLESTGPPLSIQQAAEYLHLSQSRIYDLVYRGRLKPLQHRKHGRILFTKETLNQYLYEKG</sequence>
<protein>
    <recommendedName>
        <fullName evidence="1">Helix-turn-helix domain-containing protein</fullName>
    </recommendedName>
</protein>
<dbReference type="Pfam" id="PF12728">
    <property type="entry name" value="HTH_17"/>
    <property type="match status" value="1"/>
</dbReference>
<organism evidence="2 3">
    <name type="scientific">Niastella populi</name>
    <dbReference type="NCBI Taxonomy" id="550983"/>
    <lineage>
        <taxon>Bacteria</taxon>
        <taxon>Pseudomonadati</taxon>
        <taxon>Bacteroidota</taxon>
        <taxon>Chitinophagia</taxon>
        <taxon>Chitinophagales</taxon>
        <taxon>Chitinophagaceae</taxon>
        <taxon>Niastella</taxon>
    </lineage>
</organism>
<dbReference type="InterPro" id="IPR041657">
    <property type="entry name" value="HTH_17"/>
</dbReference>
<evidence type="ECO:0000259" key="1">
    <source>
        <dbReference type="Pfam" id="PF12728"/>
    </source>
</evidence>
<gene>
    <name evidence="2" type="ORF">A4R26_32280</name>
</gene>
<dbReference type="InterPro" id="IPR010093">
    <property type="entry name" value="SinI_DNA-bd"/>
</dbReference>
<dbReference type="GO" id="GO:0003677">
    <property type="term" value="F:DNA binding"/>
    <property type="evidence" value="ECO:0007669"/>
    <property type="project" value="InterPro"/>
</dbReference>
<dbReference type="EMBL" id="LWBP01000255">
    <property type="protein sequence ID" value="OQP45414.1"/>
    <property type="molecule type" value="Genomic_DNA"/>
</dbReference>
<dbReference type="OrthoDB" id="678411at2"/>
<dbReference type="NCBIfam" id="TIGR01764">
    <property type="entry name" value="excise"/>
    <property type="match status" value="1"/>
</dbReference>